<dbReference type="Proteomes" id="UP000005239">
    <property type="component" value="Unassembled WGS sequence"/>
</dbReference>
<dbReference type="EnsemblMetazoa" id="PPA33410.1">
    <property type="protein sequence ID" value="PPA33410.1"/>
    <property type="gene ID" value="WBGene00206270"/>
</dbReference>
<reference evidence="1" key="2">
    <citation type="submission" date="2022-06" db="UniProtKB">
        <authorList>
            <consortium name="EnsemblMetazoa"/>
        </authorList>
    </citation>
    <scope>IDENTIFICATION</scope>
    <source>
        <strain evidence="1">PS312</strain>
    </source>
</reference>
<keyword evidence="2" id="KW-1185">Reference proteome</keyword>
<proteinExistence type="predicted"/>
<reference evidence="2" key="1">
    <citation type="journal article" date="2008" name="Nat. Genet.">
        <title>The Pristionchus pacificus genome provides a unique perspective on nematode lifestyle and parasitism.</title>
        <authorList>
            <person name="Dieterich C."/>
            <person name="Clifton S.W."/>
            <person name="Schuster L.N."/>
            <person name="Chinwalla A."/>
            <person name="Delehaunty K."/>
            <person name="Dinkelacker I."/>
            <person name="Fulton L."/>
            <person name="Fulton R."/>
            <person name="Godfrey J."/>
            <person name="Minx P."/>
            <person name="Mitreva M."/>
            <person name="Roeseler W."/>
            <person name="Tian H."/>
            <person name="Witte H."/>
            <person name="Yang S.P."/>
            <person name="Wilson R.K."/>
            <person name="Sommer R.J."/>
        </authorList>
    </citation>
    <scope>NUCLEOTIDE SEQUENCE [LARGE SCALE GENOMIC DNA]</scope>
    <source>
        <strain evidence="2">PS312</strain>
    </source>
</reference>
<name>A0A2A6CYX3_PRIPA</name>
<accession>A0A2A6CYX3</accession>
<gene>
    <name evidence="1" type="primary">WBGene00206270</name>
</gene>
<sequence>MFTRSLLFLYLLLSITSLIVDSSSLRDRLSSLQHGTLRLNSNDEWTADSSEESSNEDQREAYLKQLKAIGNQHHKHGGLP</sequence>
<dbReference type="AlphaFoldDB" id="A0A2A6CYX3"/>
<evidence type="ECO:0000313" key="1">
    <source>
        <dbReference type="EnsemblMetazoa" id="PPA33410.1"/>
    </source>
</evidence>
<organism evidence="1 2">
    <name type="scientific">Pristionchus pacificus</name>
    <name type="common">Parasitic nematode worm</name>
    <dbReference type="NCBI Taxonomy" id="54126"/>
    <lineage>
        <taxon>Eukaryota</taxon>
        <taxon>Metazoa</taxon>
        <taxon>Ecdysozoa</taxon>
        <taxon>Nematoda</taxon>
        <taxon>Chromadorea</taxon>
        <taxon>Rhabditida</taxon>
        <taxon>Rhabditina</taxon>
        <taxon>Diplogasteromorpha</taxon>
        <taxon>Diplogasteroidea</taxon>
        <taxon>Neodiplogasteridae</taxon>
        <taxon>Pristionchus</taxon>
    </lineage>
</organism>
<accession>A0A8R1ULH9</accession>
<protein>
    <submittedName>
        <fullName evidence="1">Uncharacterized protein</fullName>
    </submittedName>
</protein>
<evidence type="ECO:0000313" key="2">
    <source>
        <dbReference type="Proteomes" id="UP000005239"/>
    </source>
</evidence>